<evidence type="ECO:0000313" key="8">
    <source>
        <dbReference type="EMBL" id="OMH82036.1"/>
    </source>
</evidence>
<dbReference type="EMBL" id="LSSK01000756">
    <property type="protein sequence ID" value="OMH82036.1"/>
    <property type="molecule type" value="Genomic_DNA"/>
</dbReference>
<protein>
    <recommendedName>
        <fullName evidence="6">Glutathione peroxidase</fullName>
    </recommendedName>
</protein>
<dbReference type="InterPro" id="IPR029759">
    <property type="entry name" value="GPX_AS"/>
</dbReference>
<evidence type="ECO:0000256" key="6">
    <source>
        <dbReference type="RuleBase" id="RU000499"/>
    </source>
</evidence>
<accession>A0A1R1PM57</accession>
<dbReference type="AlphaFoldDB" id="A0A1R1PM57"/>
<dbReference type="PIRSF" id="PIRSF000303">
    <property type="entry name" value="Glutathion_perox"/>
    <property type="match status" value="1"/>
</dbReference>
<sequence length="166" mass="18332">MSASSKFYSLVAKDLKGNEFPFSQLQGKVVLVVNVASKCGFTPQYKGLEELNKKYSSEGLQIIGFPCNQFGSQEPGGSEEIGQFCSRNYGVSFPIMEKTDVNGANESPVYGYLKSEKSGLLGIKSIKWNFEKFLVDRQGNVVDRFSSLTTPESMQKRIEEVLAGSK</sequence>
<reference evidence="9" key="1">
    <citation type="submission" date="2017-01" db="EMBL/GenBank/DDBJ databases">
        <authorList>
            <person name="Wang Y."/>
            <person name="White M."/>
            <person name="Kvist S."/>
            <person name="Moncalvo J.-M."/>
        </authorList>
    </citation>
    <scope>NUCLEOTIDE SEQUENCE [LARGE SCALE GENOMIC DNA]</scope>
    <source>
        <strain evidence="9">COL-18-3</strain>
    </source>
</reference>
<feature type="domain" description="Thioredoxin" evidence="7">
    <location>
        <begin position="1"/>
        <end position="163"/>
    </location>
</feature>
<dbReference type="PRINTS" id="PR01011">
    <property type="entry name" value="GLUTPROXDASE"/>
</dbReference>
<dbReference type="GO" id="GO:0034599">
    <property type="term" value="P:cellular response to oxidative stress"/>
    <property type="evidence" value="ECO:0007669"/>
    <property type="project" value="TreeGrafter"/>
</dbReference>
<dbReference type="InterPro" id="IPR036249">
    <property type="entry name" value="Thioredoxin-like_sf"/>
</dbReference>
<dbReference type="GO" id="GO:0140824">
    <property type="term" value="F:thioredoxin-dependent peroxiredoxin activity"/>
    <property type="evidence" value="ECO:0007669"/>
    <property type="project" value="UniProtKB-EC"/>
</dbReference>
<keyword evidence="3 6" id="KW-0560">Oxidoreductase</keyword>
<comment type="catalytic activity">
    <reaction evidence="4">
        <text>a hydroperoxide + [thioredoxin]-dithiol = an alcohol + [thioredoxin]-disulfide + H2O</text>
        <dbReference type="Rhea" id="RHEA:62620"/>
        <dbReference type="Rhea" id="RHEA-COMP:10698"/>
        <dbReference type="Rhea" id="RHEA-COMP:10700"/>
        <dbReference type="ChEBI" id="CHEBI:15377"/>
        <dbReference type="ChEBI" id="CHEBI:29950"/>
        <dbReference type="ChEBI" id="CHEBI:30879"/>
        <dbReference type="ChEBI" id="CHEBI:35924"/>
        <dbReference type="ChEBI" id="CHEBI:50058"/>
        <dbReference type="EC" id="1.11.1.24"/>
    </reaction>
</comment>
<dbReference type="PROSITE" id="PS00460">
    <property type="entry name" value="GLUTATHIONE_PEROXID_1"/>
    <property type="match status" value="1"/>
</dbReference>
<evidence type="ECO:0000256" key="5">
    <source>
        <dbReference type="PIRSR" id="PIRSR000303-1"/>
    </source>
</evidence>
<dbReference type="Gene3D" id="3.40.30.10">
    <property type="entry name" value="Glutaredoxin"/>
    <property type="match status" value="1"/>
</dbReference>
<dbReference type="PANTHER" id="PTHR11592:SF78">
    <property type="entry name" value="GLUTATHIONE PEROXIDASE"/>
    <property type="match status" value="1"/>
</dbReference>
<dbReference type="OrthoDB" id="446890at2759"/>
<name>A0A1R1PM57_ZANCU</name>
<keyword evidence="2 6" id="KW-0575">Peroxidase</keyword>
<comment type="similarity">
    <text evidence="1 6">Belongs to the glutathione peroxidase family.</text>
</comment>
<dbReference type="FunFam" id="3.40.30.10:FF:000010">
    <property type="entry name" value="Glutathione peroxidase"/>
    <property type="match status" value="1"/>
</dbReference>
<dbReference type="InterPro" id="IPR013766">
    <property type="entry name" value="Thioredoxin_domain"/>
</dbReference>
<dbReference type="Pfam" id="PF00255">
    <property type="entry name" value="GSHPx"/>
    <property type="match status" value="1"/>
</dbReference>
<organism evidence="8 9">
    <name type="scientific">Zancudomyces culisetae</name>
    <name type="common">Gut fungus</name>
    <name type="synonym">Smittium culisetae</name>
    <dbReference type="NCBI Taxonomy" id="1213189"/>
    <lineage>
        <taxon>Eukaryota</taxon>
        <taxon>Fungi</taxon>
        <taxon>Fungi incertae sedis</taxon>
        <taxon>Zoopagomycota</taxon>
        <taxon>Kickxellomycotina</taxon>
        <taxon>Harpellomycetes</taxon>
        <taxon>Harpellales</taxon>
        <taxon>Legeriomycetaceae</taxon>
        <taxon>Zancudomyces</taxon>
    </lineage>
</organism>
<keyword evidence="9" id="KW-1185">Reference proteome</keyword>
<gene>
    <name evidence="8" type="ORF">AX774_g4500</name>
</gene>
<evidence type="ECO:0000256" key="1">
    <source>
        <dbReference type="ARBA" id="ARBA00006926"/>
    </source>
</evidence>
<dbReference type="PROSITE" id="PS51352">
    <property type="entry name" value="THIOREDOXIN_2"/>
    <property type="match status" value="1"/>
</dbReference>
<proteinExistence type="inferred from homology"/>
<evidence type="ECO:0000256" key="2">
    <source>
        <dbReference type="ARBA" id="ARBA00022559"/>
    </source>
</evidence>
<dbReference type="Proteomes" id="UP000188320">
    <property type="component" value="Unassembled WGS sequence"/>
</dbReference>
<dbReference type="InterPro" id="IPR029760">
    <property type="entry name" value="GPX_CS"/>
</dbReference>
<dbReference type="PANTHER" id="PTHR11592">
    <property type="entry name" value="GLUTATHIONE PEROXIDASE"/>
    <property type="match status" value="1"/>
</dbReference>
<dbReference type="PROSITE" id="PS51355">
    <property type="entry name" value="GLUTATHIONE_PEROXID_3"/>
    <property type="match status" value="1"/>
</dbReference>
<dbReference type="PROSITE" id="PS00763">
    <property type="entry name" value="GLUTATHIONE_PEROXID_2"/>
    <property type="match status" value="1"/>
</dbReference>
<evidence type="ECO:0000256" key="4">
    <source>
        <dbReference type="ARBA" id="ARBA00049091"/>
    </source>
</evidence>
<evidence type="ECO:0000313" key="9">
    <source>
        <dbReference type="Proteomes" id="UP000188320"/>
    </source>
</evidence>
<dbReference type="InterPro" id="IPR000889">
    <property type="entry name" value="Glutathione_peroxidase"/>
</dbReference>
<evidence type="ECO:0000256" key="3">
    <source>
        <dbReference type="ARBA" id="ARBA00023002"/>
    </source>
</evidence>
<comment type="caution">
    <text evidence="8">The sequence shown here is derived from an EMBL/GenBank/DDBJ whole genome shotgun (WGS) entry which is preliminary data.</text>
</comment>
<dbReference type="SUPFAM" id="SSF52833">
    <property type="entry name" value="Thioredoxin-like"/>
    <property type="match status" value="1"/>
</dbReference>
<evidence type="ECO:0000259" key="7">
    <source>
        <dbReference type="PROSITE" id="PS51352"/>
    </source>
</evidence>
<dbReference type="CDD" id="cd00340">
    <property type="entry name" value="GSH_Peroxidase"/>
    <property type="match status" value="1"/>
</dbReference>
<feature type="active site" evidence="5">
    <location>
        <position position="39"/>
    </location>
</feature>